<reference evidence="1 3" key="1">
    <citation type="submission" date="2018-06" db="EMBL/GenBank/DDBJ databases">
        <authorList>
            <consortium name="Pathogen Informatics"/>
            <person name="Doyle S."/>
        </authorList>
    </citation>
    <scope>NUCLEOTIDE SEQUENCE [LARGE SCALE GENOMIC DNA]</scope>
    <source>
        <strain evidence="1 3">NCTC12195</strain>
    </source>
</reference>
<protein>
    <submittedName>
        <fullName evidence="1">Accessory secretory protein Asp1</fullName>
    </submittedName>
</protein>
<dbReference type="Pfam" id="PF16993">
    <property type="entry name" value="Asp1"/>
    <property type="match status" value="1"/>
</dbReference>
<name>A0A380F8S9_STAGA</name>
<evidence type="ECO:0000313" key="3">
    <source>
        <dbReference type="Proteomes" id="UP000255277"/>
    </source>
</evidence>
<sequence>MRKTDYVVDEINGRVIERVDQLVEALQYFLNHLKNWNYSFAYAIKLVETFASKEIVGRLNRWIEGEVSEA</sequence>
<dbReference type="InterPro" id="IPR022372">
    <property type="entry name" value="Accessory_SS_Asp1"/>
</dbReference>
<dbReference type="EMBL" id="UHDK01000001">
    <property type="protein sequence ID" value="SUM30607.1"/>
    <property type="molecule type" value="Genomic_DNA"/>
</dbReference>
<dbReference type="AlphaFoldDB" id="A0A380F8S9"/>
<accession>A0A380F8S9</accession>
<evidence type="ECO:0000313" key="1">
    <source>
        <dbReference type="EMBL" id="SUM30607.1"/>
    </source>
</evidence>
<dbReference type="EMBL" id="UHDK01000004">
    <property type="protein sequence ID" value="SUQ38656.1"/>
    <property type="molecule type" value="Genomic_DNA"/>
</dbReference>
<gene>
    <name evidence="1" type="primary">asp1_1</name>
    <name evidence="2" type="synonym">asp1_3</name>
    <name evidence="1" type="ORF">NCTC12195_00006</name>
    <name evidence="2" type="ORF">NCTC12195_05033</name>
</gene>
<evidence type="ECO:0000313" key="2">
    <source>
        <dbReference type="EMBL" id="SUQ38656.1"/>
    </source>
</evidence>
<proteinExistence type="predicted"/>
<organism evidence="1 3">
    <name type="scientific">Staphylococcus gallinarum</name>
    <dbReference type="NCBI Taxonomy" id="1293"/>
    <lineage>
        <taxon>Bacteria</taxon>
        <taxon>Bacillati</taxon>
        <taxon>Bacillota</taxon>
        <taxon>Bacilli</taxon>
        <taxon>Bacillales</taxon>
        <taxon>Staphylococcaceae</taxon>
        <taxon>Staphylococcus</taxon>
    </lineage>
</organism>
<dbReference type="Proteomes" id="UP000255277">
    <property type="component" value="Unassembled WGS sequence"/>
</dbReference>
<dbReference type="GO" id="GO:0015031">
    <property type="term" value="P:protein transport"/>
    <property type="evidence" value="ECO:0007669"/>
    <property type="project" value="InterPro"/>
</dbReference>